<keyword evidence="1" id="KW-0175">Coiled coil</keyword>
<evidence type="ECO:0000313" key="4">
    <source>
        <dbReference type="EMBL" id="KAJ3427228.1"/>
    </source>
</evidence>
<evidence type="ECO:0000259" key="3">
    <source>
        <dbReference type="PROSITE" id="PS00028"/>
    </source>
</evidence>
<reference evidence="4" key="1">
    <citation type="submission" date="2022-08" db="EMBL/GenBank/DDBJ databases">
        <title>Novel sulphate-reducing endosymbionts in the free-living metamonad Anaeramoeba.</title>
        <authorList>
            <person name="Jerlstrom-Hultqvist J."/>
            <person name="Cepicka I."/>
            <person name="Gallot-Lavallee L."/>
            <person name="Salas-Leiva D."/>
            <person name="Curtis B.A."/>
            <person name="Zahonova K."/>
            <person name="Pipaliya S."/>
            <person name="Dacks J."/>
            <person name="Roger A.J."/>
        </authorList>
    </citation>
    <scope>NUCLEOTIDE SEQUENCE</scope>
    <source>
        <strain evidence="4">Busselton2</strain>
    </source>
</reference>
<organism evidence="4 5">
    <name type="scientific">Anaeramoeba flamelloides</name>
    <dbReference type="NCBI Taxonomy" id="1746091"/>
    <lineage>
        <taxon>Eukaryota</taxon>
        <taxon>Metamonada</taxon>
        <taxon>Anaeramoebidae</taxon>
        <taxon>Anaeramoeba</taxon>
    </lineage>
</organism>
<feature type="compositionally biased region" description="Low complexity" evidence="2">
    <location>
        <begin position="358"/>
        <end position="379"/>
    </location>
</feature>
<dbReference type="Proteomes" id="UP001146793">
    <property type="component" value="Unassembled WGS sequence"/>
</dbReference>
<evidence type="ECO:0000313" key="5">
    <source>
        <dbReference type="Proteomes" id="UP001146793"/>
    </source>
</evidence>
<feature type="coiled-coil region" evidence="1">
    <location>
        <begin position="314"/>
        <end position="350"/>
    </location>
</feature>
<evidence type="ECO:0000256" key="2">
    <source>
        <dbReference type="SAM" id="MobiDB-lite"/>
    </source>
</evidence>
<protein>
    <submittedName>
        <fullName evidence="4">Nnp-1 protein putative nuclear protein 1 nop52</fullName>
    </submittedName>
</protein>
<gene>
    <name evidence="4" type="ORF">M0812_26808</name>
</gene>
<feature type="domain" description="C2H2-type" evidence="3">
    <location>
        <begin position="1264"/>
        <end position="1287"/>
    </location>
</feature>
<comment type="caution">
    <text evidence="4">The sequence shown here is derived from an EMBL/GenBank/DDBJ whole genome shotgun (WGS) entry which is preliminary data.</text>
</comment>
<proteinExistence type="predicted"/>
<evidence type="ECO:0000256" key="1">
    <source>
        <dbReference type="SAM" id="Coils"/>
    </source>
</evidence>
<dbReference type="InterPro" id="IPR013087">
    <property type="entry name" value="Znf_C2H2_type"/>
</dbReference>
<feature type="coiled-coil region" evidence="1">
    <location>
        <begin position="520"/>
        <end position="552"/>
    </location>
</feature>
<sequence>MDHKKSKIQPLFRPPKTNYEKFVNSFLYQNRKRGNQGQILRLANEVWKHLEKDERHLDWYLNKIKLPTSWKKLIGQETTNEEKGNDSNISGDLAIAENWIESISGKKGFLEILKENRELHTAVLRSAESYSKLTILGEGKLISSVEFSQILEQIASRFNILLFDYQGQKQQSKLLYSTSNENLNTLIILINKIPDLIQELGRQSKKRATKTQYKNEKKKKPKYLTKNEDKQKPKKIVIKKQRVAKKEKIGNSEIKKEKKTGIFPKSKNQLQLEQQLQDLNFSTTKQAQKNEEEEEEQAFLNIQNSLDSFPQFPYDELNDNLNVMEMDLNLESLEKEIELLNENTSNLKIEKNLNNSDGFINNNNNNNSNSSVNNNNNSNETKFKNNDFKNINDQIICHTIDYWDVAMTKIIDLINSGIETKPLSFKQLDDLVKQFQRVDMIRCDWIMESYNVERNLIPVARNQILNILPLIFFWKNEVGVFVNVHRLDVGNLFASLMLLDEMFLIEEDDEKVNQEKKIKNENTIQQQQQKQKQKQQQQQQQQQEEQQQYFEEKQEQKSGQVEGTEKVKRIQNGLMIEVQETQNIDSINTIETRDLNLQKIMQEFEISRPRCCNAFPSLIREFVRMVYMQTKSNNKSRNLPSCYIENDTQNIQIDSSKTKIPSIESIVKVNETNINNNNNNDVINNNTDNVNEIEEFGELSELSELKDEIKQENNIPLFSNEIIDISDNYIIPNVYANDFDSIISSEDENSLLFTNDNSFESLFLSMDQNNNNQTKNNTLDTIHNINETNINHNDNNNDNNNNNNNKIENNLNIKTEFNNEYDHSNYSTIDNIFSTYQNQNKIPQQKLQIQGHIDLYFAATQVTFLLEMSQQYSNLCDVYSIGNFNKIISLGNKSLFNENYNLKWFFSNNQENKFKIISRPEKSIVVSGYMKLIPYYNSNDIGYYNSNNNEKLHRYYYDHLGRKHYLTPNSGPTKLCIKCGSNGFINAEFHTNFLIQELLKEKKKSTLKPVLNLIVDNGDTQTDPRCIIPFIYWGRLWKTLGLDMLNICTHAPGESDSNFVNSIWDTLANKLKGKSLMSDYETNYNDDNDGSQMKHAIKKVCDLWGNIQYQDNGIQTFPFFGNNSSNDNKNTTNNNFTNNNSTPFNDYEAILKFFSADQDEMESNFKFLELKEEMKFFHSHCFKRCYYLSFRKCFKKTCDYCSKNPIKKSIELFDLLKPSNYSLFAPVQSVAHPKHFKTFLNTIEEGPRQPLCITRPSQGKLEKCKHENCDSIFYSKNEQIRHDLIFHTQLYQSRNLRSSKNPPLEIPIPVKKHKQKSICTFVVNKETGEICGKVFPSAWILRRHKAETGHRMKRGRPKKK</sequence>
<dbReference type="EMBL" id="JANTQA010000063">
    <property type="protein sequence ID" value="KAJ3427228.1"/>
    <property type="molecule type" value="Genomic_DNA"/>
</dbReference>
<feature type="region of interest" description="Disordered" evidence="2">
    <location>
        <begin position="358"/>
        <end position="381"/>
    </location>
</feature>
<name>A0AAV7YBM1_9EUKA</name>
<dbReference type="PROSITE" id="PS00028">
    <property type="entry name" value="ZINC_FINGER_C2H2_1"/>
    <property type="match status" value="1"/>
</dbReference>
<accession>A0AAV7YBM1</accession>